<evidence type="ECO:0000256" key="2">
    <source>
        <dbReference type="ARBA" id="ARBA00023015"/>
    </source>
</evidence>
<gene>
    <name evidence="7" type="ORF">POM88_024418</name>
</gene>
<evidence type="ECO:0000259" key="6">
    <source>
        <dbReference type="SMART" id="SM01019"/>
    </source>
</evidence>
<protein>
    <recommendedName>
        <fullName evidence="6">TF-B3 domain-containing protein</fullName>
    </recommendedName>
</protein>
<reference evidence="7" key="1">
    <citation type="submission" date="2023-02" db="EMBL/GenBank/DDBJ databases">
        <title>Genome of toxic invasive species Heracleum sosnowskyi carries increased number of genes despite the absence of recent whole-genome duplications.</title>
        <authorList>
            <person name="Schelkunov M."/>
            <person name="Shtratnikova V."/>
            <person name="Makarenko M."/>
            <person name="Klepikova A."/>
            <person name="Omelchenko D."/>
            <person name="Novikova G."/>
            <person name="Obukhova E."/>
            <person name="Bogdanov V."/>
            <person name="Penin A."/>
            <person name="Logacheva M."/>
        </authorList>
    </citation>
    <scope>NUCLEOTIDE SEQUENCE</scope>
    <source>
        <strain evidence="7">Hsosn_3</strain>
        <tissue evidence="7">Leaf</tissue>
    </source>
</reference>
<keyword evidence="8" id="KW-1185">Reference proteome</keyword>
<comment type="caution">
    <text evidence="7">The sequence shown here is derived from an EMBL/GenBank/DDBJ whole genome shotgun (WGS) entry which is preliminary data.</text>
</comment>
<organism evidence="7 8">
    <name type="scientific">Heracleum sosnowskyi</name>
    <dbReference type="NCBI Taxonomy" id="360622"/>
    <lineage>
        <taxon>Eukaryota</taxon>
        <taxon>Viridiplantae</taxon>
        <taxon>Streptophyta</taxon>
        <taxon>Embryophyta</taxon>
        <taxon>Tracheophyta</taxon>
        <taxon>Spermatophyta</taxon>
        <taxon>Magnoliopsida</taxon>
        <taxon>eudicotyledons</taxon>
        <taxon>Gunneridae</taxon>
        <taxon>Pentapetalae</taxon>
        <taxon>asterids</taxon>
        <taxon>campanulids</taxon>
        <taxon>Apiales</taxon>
        <taxon>Apiaceae</taxon>
        <taxon>Apioideae</taxon>
        <taxon>apioid superclade</taxon>
        <taxon>Tordylieae</taxon>
        <taxon>Tordyliinae</taxon>
        <taxon>Heracleum</taxon>
    </lineage>
</organism>
<comment type="subcellular location">
    <subcellularLocation>
        <location evidence="1">Nucleus</location>
    </subcellularLocation>
</comment>
<evidence type="ECO:0000256" key="1">
    <source>
        <dbReference type="ARBA" id="ARBA00004123"/>
    </source>
</evidence>
<proteinExistence type="predicted"/>
<reference evidence="7" key="2">
    <citation type="submission" date="2023-05" db="EMBL/GenBank/DDBJ databases">
        <authorList>
            <person name="Schelkunov M.I."/>
        </authorList>
    </citation>
    <scope>NUCLEOTIDE SEQUENCE</scope>
    <source>
        <strain evidence="7">Hsosn_3</strain>
        <tissue evidence="7">Leaf</tissue>
    </source>
</reference>
<dbReference type="InterPro" id="IPR015300">
    <property type="entry name" value="DNA-bd_pseudobarrel_sf"/>
</dbReference>
<sequence>MKAPKCLILVSPDDCGRNELSLPRAFRWRYQDVLPLTLKLKLRTGYEIWVDRMRGIMKGTRLLLRDMNLEGGELLLLEYCGDFDFVVYVIGVDGCELKYPRVLHEFQGGRPRNVLIRDGGVKFVKRFHTSDGLVDSFDPPVSFVKEFGSIIPSEFEYVVSDRRKLMGSYCIATGEFSGLHSVWELLGFELLNSFHILVFTYDGGHCIHVDVFDNELVEKFGDKVCRGASSSVPPEVDRFEISVQPCHMLRYNYGVDVTSTFKNLRSFWGRRDHITVFDGSRSWKLQIRKRSNCIRTTINDGWVNCRDDLGLKVGDIVNFETVDDDVYKFVFQVEDGSRSCTT</sequence>
<dbReference type="InterPro" id="IPR003340">
    <property type="entry name" value="B3_DNA-bd"/>
</dbReference>
<dbReference type="Gene3D" id="2.40.330.10">
    <property type="entry name" value="DNA-binding pseudobarrel domain"/>
    <property type="match status" value="1"/>
</dbReference>
<feature type="domain" description="TF-B3" evidence="6">
    <location>
        <begin position="6"/>
        <end position="93"/>
    </location>
</feature>
<feature type="domain" description="TF-B3" evidence="6">
    <location>
        <begin position="239"/>
        <end position="337"/>
    </location>
</feature>
<dbReference type="GO" id="GO:0005634">
    <property type="term" value="C:nucleus"/>
    <property type="evidence" value="ECO:0007669"/>
    <property type="project" value="UniProtKB-SubCell"/>
</dbReference>
<dbReference type="AlphaFoldDB" id="A0AAD8MMA4"/>
<dbReference type="EMBL" id="JAUIZM010000006">
    <property type="protein sequence ID" value="KAK1377674.1"/>
    <property type="molecule type" value="Genomic_DNA"/>
</dbReference>
<keyword evidence="3" id="KW-0238">DNA-binding</keyword>
<evidence type="ECO:0000256" key="5">
    <source>
        <dbReference type="ARBA" id="ARBA00023242"/>
    </source>
</evidence>
<evidence type="ECO:0000256" key="4">
    <source>
        <dbReference type="ARBA" id="ARBA00023163"/>
    </source>
</evidence>
<dbReference type="SUPFAM" id="SSF101936">
    <property type="entry name" value="DNA-binding pseudobarrel domain"/>
    <property type="match status" value="2"/>
</dbReference>
<dbReference type="GO" id="GO:0003677">
    <property type="term" value="F:DNA binding"/>
    <property type="evidence" value="ECO:0007669"/>
    <property type="project" value="UniProtKB-KW"/>
</dbReference>
<evidence type="ECO:0000313" key="7">
    <source>
        <dbReference type="EMBL" id="KAK1377674.1"/>
    </source>
</evidence>
<keyword evidence="4" id="KW-0804">Transcription</keyword>
<dbReference type="SMART" id="SM01019">
    <property type="entry name" value="B3"/>
    <property type="match status" value="2"/>
</dbReference>
<accession>A0AAD8MMA4</accession>
<keyword evidence="5" id="KW-0539">Nucleus</keyword>
<evidence type="ECO:0000256" key="3">
    <source>
        <dbReference type="ARBA" id="ARBA00023125"/>
    </source>
</evidence>
<keyword evidence="2" id="KW-0805">Transcription regulation</keyword>
<name>A0AAD8MMA4_9APIA</name>
<evidence type="ECO:0000313" key="8">
    <source>
        <dbReference type="Proteomes" id="UP001237642"/>
    </source>
</evidence>
<dbReference type="Proteomes" id="UP001237642">
    <property type="component" value="Unassembled WGS sequence"/>
</dbReference>